<organism evidence="1 2">
    <name type="scientific">Methanoculleus marisnigri</name>
    <dbReference type="NCBI Taxonomy" id="2198"/>
    <lineage>
        <taxon>Archaea</taxon>
        <taxon>Methanobacteriati</taxon>
        <taxon>Methanobacteriota</taxon>
        <taxon>Stenosarchaea group</taxon>
        <taxon>Methanomicrobia</taxon>
        <taxon>Methanomicrobiales</taxon>
        <taxon>Methanomicrobiaceae</taxon>
        <taxon>Methanoculleus</taxon>
    </lineage>
</organism>
<protein>
    <submittedName>
        <fullName evidence="1">Uncharacterized protein</fullName>
    </submittedName>
</protein>
<dbReference type="Proteomes" id="UP000054598">
    <property type="component" value="Unassembled WGS sequence"/>
</dbReference>
<name>A0A101ISL8_9EURY</name>
<evidence type="ECO:0000313" key="2">
    <source>
        <dbReference type="Proteomes" id="UP000054598"/>
    </source>
</evidence>
<sequence length="43" mass="4921">MITHGTMDLVRTPVRDIFGVGIHNEPILVEMVADRQKILEMML</sequence>
<dbReference type="AlphaFoldDB" id="A0A101ISL8"/>
<proteinExistence type="predicted"/>
<reference evidence="2" key="1">
    <citation type="journal article" date="2015" name="MBio">
        <title>Genome-Resolved Metagenomic Analysis Reveals Roles for Candidate Phyla and Other Microbial Community Members in Biogeochemical Transformations in Oil Reservoirs.</title>
        <authorList>
            <person name="Hu P."/>
            <person name="Tom L."/>
            <person name="Singh A."/>
            <person name="Thomas B.C."/>
            <person name="Baker B.J."/>
            <person name="Piceno Y.M."/>
            <person name="Andersen G.L."/>
            <person name="Banfield J.F."/>
        </authorList>
    </citation>
    <scope>NUCLEOTIDE SEQUENCE [LARGE SCALE GENOMIC DNA]</scope>
</reference>
<accession>A0A101ISL8</accession>
<comment type="caution">
    <text evidence="1">The sequence shown here is derived from an EMBL/GenBank/DDBJ whole genome shotgun (WGS) entry which is preliminary data.</text>
</comment>
<dbReference type="PATRIC" id="fig|2198.3.peg.1263"/>
<dbReference type="EMBL" id="LGHE01000156">
    <property type="protein sequence ID" value="KUL00620.1"/>
    <property type="molecule type" value="Genomic_DNA"/>
</dbReference>
<gene>
    <name evidence="1" type="ORF">XE10_1343</name>
</gene>
<evidence type="ECO:0000313" key="1">
    <source>
        <dbReference type="EMBL" id="KUL00620.1"/>
    </source>
</evidence>